<dbReference type="PROSITE" id="PS00280">
    <property type="entry name" value="BPTI_KUNITZ_1"/>
    <property type="match status" value="1"/>
</dbReference>
<sequence>MKAVVELLLLFYLCTIYTNGYDKPTACYFKPDYGNCTGKNETRVYYDEKQHICLYFTYSGCGGNGNNFRNLRLCWRRCLHYNLNRDLCQRTPGHTVCLFSGDYETMWYFSSRHDRCVQFSHGRCGSLYMNVFSTCGACRERCQHRMYYRQKCPED</sequence>
<dbReference type="EMBL" id="GFPF01005381">
    <property type="protein sequence ID" value="MAA16527.1"/>
    <property type="molecule type" value="Transcribed_RNA"/>
</dbReference>
<feature type="chain" id="PRO_5012058813" evidence="4">
    <location>
        <begin position="21"/>
        <end position="155"/>
    </location>
</feature>
<organism evidence="6">
    <name type="scientific">Rhipicephalus zambeziensis</name>
    <dbReference type="NCBI Taxonomy" id="60191"/>
    <lineage>
        <taxon>Eukaryota</taxon>
        <taxon>Metazoa</taxon>
        <taxon>Ecdysozoa</taxon>
        <taxon>Arthropoda</taxon>
        <taxon>Chelicerata</taxon>
        <taxon>Arachnida</taxon>
        <taxon>Acari</taxon>
        <taxon>Parasitiformes</taxon>
        <taxon>Ixodida</taxon>
        <taxon>Ixodoidea</taxon>
        <taxon>Ixodidae</taxon>
        <taxon>Rhipicephalinae</taxon>
        <taxon>Rhipicephalus</taxon>
        <taxon>Rhipicephalus</taxon>
    </lineage>
</organism>
<evidence type="ECO:0000259" key="5">
    <source>
        <dbReference type="PROSITE" id="PS50279"/>
    </source>
</evidence>
<dbReference type="PRINTS" id="PR00759">
    <property type="entry name" value="BASICPTASE"/>
</dbReference>
<dbReference type="AlphaFoldDB" id="A0A224YFP8"/>
<evidence type="ECO:0000256" key="3">
    <source>
        <dbReference type="ARBA" id="ARBA00023157"/>
    </source>
</evidence>
<feature type="domain" description="BPTI/Kunitz inhibitor" evidence="5">
    <location>
        <begin position="88"/>
        <end position="142"/>
    </location>
</feature>
<evidence type="ECO:0000313" key="6">
    <source>
        <dbReference type="EMBL" id="MAA16527.1"/>
    </source>
</evidence>
<evidence type="ECO:0000256" key="4">
    <source>
        <dbReference type="SAM" id="SignalP"/>
    </source>
</evidence>
<dbReference type="GO" id="GO:0004867">
    <property type="term" value="F:serine-type endopeptidase inhibitor activity"/>
    <property type="evidence" value="ECO:0007669"/>
    <property type="project" value="UniProtKB-KW"/>
</dbReference>
<keyword evidence="3" id="KW-1015">Disulfide bond</keyword>
<dbReference type="SMART" id="SM00131">
    <property type="entry name" value="KU"/>
    <property type="match status" value="2"/>
</dbReference>
<dbReference type="InterPro" id="IPR050098">
    <property type="entry name" value="TFPI/VKTCI-like"/>
</dbReference>
<protein>
    <submittedName>
        <fullName evidence="6">Tissue factor pathway inhibitor</fullName>
    </submittedName>
</protein>
<keyword evidence="1" id="KW-0646">Protease inhibitor</keyword>
<dbReference type="PANTHER" id="PTHR10083:SF374">
    <property type="entry name" value="BPTI_KUNITZ INHIBITOR DOMAIN-CONTAINING PROTEIN"/>
    <property type="match status" value="1"/>
</dbReference>
<evidence type="ECO:0000256" key="1">
    <source>
        <dbReference type="ARBA" id="ARBA00022690"/>
    </source>
</evidence>
<feature type="signal peptide" evidence="4">
    <location>
        <begin position="1"/>
        <end position="20"/>
    </location>
</feature>
<dbReference type="InterPro" id="IPR020901">
    <property type="entry name" value="Prtase_inh_Kunz-CS"/>
</dbReference>
<reference evidence="6" key="1">
    <citation type="journal article" date="2017" name="Parasit. Vectors">
        <title>Sialotranscriptomics of Rhipicephalus zambeziensis reveals intricate expression profiles of secretory proteins and suggests tight temporal transcriptional regulation during blood-feeding.</title>
        <authorList>
            <person name="de Castro M.H."/>
            <person name="de Klerk D."/>
            <person name="Pienaar R."/>
            <person name="Rees D.J.G."/>
            <person name="Mans B.J."/>
        </authorList>
    </citation>
    <scope>NUCLEOTIDE SEQUENCE</scope>
    <source>
        <tissue evidence="6">Salivary glands</tissue>
    </source>
</reference>
<dbReference type="InterPro" id="IPR002223">
    <property type="entry name" value="Kunitz_BPTI"/>
</dbReference>
<evidence type="ECO:0000256" key="2">
    <source>
        <dbReference type="ARBA" id="ARBA00022900"/>
    </source>
</evidence>
<dbReference type="SUPFAM" id="SSF57362">
    <property type="entry name" value="BPTI-like"/>
    <property type="match status" value="2"/>
</dbReference>
<dbReference type="CDD" id="cd00109">
    <property type="entry name" value="Kunitz-type"/>
    <property type="match status" value="1"/>
</dbReference>
<keyword evidence="2" id="KW-0722">Serine protease inhibitor</keyword>
<dbReference type="Pfam" id="PF00014">
    <property type="entry name" value="Kunitz_BPTI"/>
    <property type="match status" value="1"/>
</dbReference>
<accession>A0A224YFP8</accession>
<keyword evidence="4" id="KW-0732">Signal</keyword>
<dbReference type="Gene3D" id="4.10.410.10">
    <property type="entry name" value="Pancreatic trypsin inhibitor Kunitz domain"/>
    <property type="match status" value="2"/>
</dbReference>
<dbReference type="GO" id="GO:0005615">
    <property type="term" value="C:extracellular space"/>
    <property type="evidence" value="ECO:0007669"/>
    <property type="project" value="TreeGrafter"/>
</dbReference>
<dbReference type="InterPro" id="IPR036880">
    <property type="entry name" value="Kunitz_BPTI_sf"/>
</dbReference>
<name>A0A224YFP8_9ACAR</name>
<dbReference type="PANTHER" id="PTHR10083">
    <property type="entry name" value="KUNITZ-TYPE PROTEASE INHIBITOR-RELATED"/>
    <property type="match status" value="1"/>
</dbReference>
<proteinExistence type="predicted"/>
<dbReference type="PROSITE" id="PS50279">
    <property type="entry name" value="BPTI_KUNITZ_2"/>
    <property type="match status" value="2"/>
</dbReference>
<feature type="domain" description="BPTI/Kunitz inhibitor" evidence="5">
    <location>
        <begin position="27"/>
        <end position="78"/>
    </location>
</feature>